<comment type="similarity">
    <text evidence="1">Belongs to the LptD family.</text>
</comment>
<dbReference type="PANTHER" id="PTHR30189">
    <property type="entry name" value="LPS-ASSEMBLY PROTEIN"/>
    <property type="match status" value="1"/>
</dbReference>
<name>A0A5M6ZJ78_9PROT</name>
<keyword evidence="1" id="KW-0472">Membrane</keyword>
<dbReference type="InterPro" id="IPR020889">
    <property type="entry name" value="LipoPS_assembly_LptD"/>
</dbReference>
<dbReference type="Pfam" id="PF04453">
    <property type="entry name" value="LptD"/>
    <property type="match status" value="1"/>
</dbReference>
<feature type="domain" description="LptD C-terminal" evidence="2">
    <location>
        <begin position="286"/>
        <end position="657"/>
    </location>
</feature>
<evidence type="ECO:0000313" key="4">
    <source>
        <dbReference type="Proteomes" id="UP000325122"/>
    </source>
</evidence>
<dbReference type="Proteomes" id="UP000325122">
    <property type="component" value="Unassembled WGS sequence"/>
</dbReference>
<dbReference type="InterPro" id="IPR007543">
    <property type="entry name" value="LptD_C"/>
</dbReference>
<keyword evidence="4" id="KW-1185">Reference proteome</keyword>
<comment type="function">
    <text evidence="1">Involved in the assembly of lipopolysaccharide (LPS) at the surface of the outer membrane.</text>
</comment>
<dbReference type="AlphaFoldDB" id="A0A5M6ZJ78"/>
<proteinExistence type="inferred from homology"/>
<comment type="caution">
    <text evidence="3">The sequence shown here is derived from an EMBL/GenBank/DDBJ whole genome shotgun (WGS) entry which is preliminary data.</text>
</comment>
<organism evidence="3 4">
    <name type="scientific">Alkalicaulis satelles</name>
    <dbReference type="NCBI Taxonomy" id="2609175"/>
    <lineage>
        <taxon>Bacteria</taxon>
        <taxon>Pseudomonadati</taxon>
        <taxon>Pseudomonadota</taxon>
        <taxon>Alphaproteobacteria</taxon>
        <taxon>Maricaulales</taxon>
        <taxon>Maricaulaceae</taxon>
        <taxon>Alkalicaulis</taxon>
    </lineage>
</organism>
<dbReference type="GO" id="GO:0009279">
    <property type="term" value="C:cell outer membrane"/>
    <property type="evidence" value="ECO:0007669"/>
    <property type="project" value="UniProtKB-SubCell"/>
</dbReference>
<evidence type="ECO:0000313" key="3">
    <source>
        <dbReference type="EMBL" id="KAA5804065.1"/>
    </source>
</evidence>
<sequence precursor="true">MVRRALLSLGCALAFAIISVPAQALQDEDGRAYLEANELVEDRARGVYIARGQVVMYSDGRTVRADEIHYDPALGRITARGSVEIHEPGQPGQTAEYVELDDELREGFARGFAALLENNGRTAAALALRRADGGVELSDAYYTACELCEDGSRQPTWRLRADQVIQDTGSQMIRYRNVRLDVRGVPVFYAPVFAHADPSVGRKSGFMGPDIDISNRLGFTWRQPYFWAISPHQDLTIAPRVMTEANPLLELTWRKRFWSGYVRAQTAATWEREFDRDGKFGDAGLRGHMFATGEFDINRFWRWGFGVQAVTGGDLFLRRYGYSEDAEGFESLFTAPRRDLISQIWTAGRGQAWYADAAAYQFNRLSDTFDDKRLPVAAPQLRGHYQLALPANTGVAEFSFNALSLTRELGDDYHRASAGVEWSRPVILPGGLRAEPFAVGRADIFDITERTNAGVETGRFDGSRALGAAGADVSWPFLRPGDRVDVILAPRLSAVAATGVDATIPPNFDSQTIDLDRSFMFAPVRSPGFDLWEDGARADIGLSAEFSEAGGSRGVELFAGRSIRLSGDERFPQGSGVSEDRSDWVAEGRLDYDWLRLGARARLDGDTWSANRVDANAAVQLWRASLSARYTDVSGAGAARNLREISVSTQLELTDRWSGFYRHLHDLDAGESRRIQTGFLYRDECTILRVYYQRENERVSRLGPSESLKFEIVLFTLGGAGSR</sequence>
<dbReference type="PANTHER" id="PTHR30189:SF1">
    <property type="entry name" value="LPS-ASSEMBLY PROTEIN LPTD"/>
    <property type="match status" value="1"/>
</dbReference>
<dbReference type="EMBL" id="VWOJ01000002">
    <property type="protein sequence ID" value="KAA5804065.1"/>
    <property type="molecule type" value="Genomic_DNA"/>
</dbReference>
<reference evidence="3 4" key="1">
    <citation type="submission" date="2019-09" db="EMBL/GenBank/DDBJ databases">
        <authorList>
            <person name="Kevbrin V."/>
            <person name="Grouzdev D.S."/>
        </authorList>
    </citation>
    <scope>NUCLEOTIDE SEQUENCE [LARGE SCALE GENOMIC DNA]</scope>
    <source>
        <strain evidence="3 4">G-192</strain>
    </source>
</reference>
<comment type="subcellular location">
    <subcellularLocation>
        <location evidence="1">Cell outer membrane</location>
    </subcellularLocation>
</comment>
<keyword evidence="1" id="KW-0732">Signal</keyword>
<protein>
    <recommendedName>
        <fullName evidence="1">LPS-assembly protein LptD</fullName>
    </recommendedName>
</protein>
<accession>A0A5M6ZJ78</accession>
<feature type="chain" id="PRO_5024520811" description="LPS-assembly protein LptD" evidence="1">
    <location>
        <begin position="25"/>
        <end position="723"/>
    </location>
</feature>
<dbReference type="GO" id="GO:0043165">
    <property type="term" value="P:Gram-negative-bacterium-type cell outer membrane assembly"/>
    <property type="evidence" value="ECO:0007669"/>
    <property type="project" value="UniProtKB-UniRule"/>
</dbReference>
<evidence type="ECO:0000259" key="2">
    <source>
        <dbReference type="Pfam" id="PF04453"/>
    </source>
</evidence>
<comment type="subunit">
    <text evidence="1">Component of the lipopolysaccharide transport and assembly complex.</text>
</comment>
<keyword evidence="1" id="KW-0998">Cell outer membrane</keyword>
<gene>
    <name evidence="1" type="primary">lptD</name>
    <name evidence="3" type="ORF">F1654_09830</name>
</gene>
<dbReference type="HAMAP" id="MF_01411">
    <property type="entry name" value="LPS_assembly_LptD"/>
    <property type="match status" value="1"/>
</dbReference>
<dbReference type="RefSeq" id="WP_150023332.1">
    <property type="nucleotide sequence ID" value="NZ_VWOJ01000002.1"/>
</dbReference>
<dbReference type="InterPro" id="IPR050218">
    <property type="entry name" value="LptD"/>
</dbReference>
<evidence type="ECO:0000256" key="1">
    <source>
        <dbReference type="HAMAP-Rule" id="MF_01411"/>
    </source>
</evidence>
<dbReference type="GO" id="GO:0015920">
    <property type="term" value="P:lipopolysaccharide transport"/>
    <property type="evidence" value="ECO:0007669"/>
    <property type="project" value="InterPro"/>
</dbReference>
<dbReference type="GO" id="GO:1990351">
    <property type="term" value="C:transporter complex"/>
    <property type="evidence" value="ECO:0007669"/>
    <property type="project" value="TreeGrafter"/>
</dbReference>
<feature type="signal peptide" evidence="1">
    <location>
        <begin position="1"/>
        <end position="24"/>
    </location>
</feature>
<comment type="caution">
    <text evidence="1">Lacks conserved residue(s) required for the propagation of feature annotation.</text>
</comment>